<keyword evidence="2" id="KW-1185">Reference proteome</keyword>
<reference evidence="1 2" key="1">
    <citation type="submission" date="2023-02" db="EMBL/GenBank/DDBJ databases">
        <title>LHISI_Scaffold_Assembly.</title>
        <authorList>
            <person name="Stuart O.P."/>
            <person name="Cleave R."/>
            <person name="Magrath M.J.L."/>
            <person name="Mikheyev A.S."/>
        </authorList>
    </citation>
    <scope>NUCLEOTIDE SEQUENCE [LARGE SCALE GENOMIC DNA]</scope>
    <source>
        <strain evidence="1">Daus_M_001</strain>
        <tissue evidence="1">Leg muscle</tissue>
    </source>
</reference>
<evidence type="ECO:0000313" key="1">
    <source>
        <dbReference type="EMBL" id="KAJ8884356.1"/>
    </source>
</evidence>
<proteinExistence type="predicted"/>
<dbReference type="Proteomes" id="UP001159363">
    <property type="component" value="Chromosome 4"/>
</dbReference>
<dbReference type="EMBL" id="JARBHB010000005">
    <property type="protein sequence ID" value="KAJ8884356.1"/>
    <property type="molecule type" value="Genomic_DNA"/>
</dbReference>
<sequence>MIVETNWKRNNMAGPTPRQLTDTNFSTGKFRIQKRRIINCSVFLIGILSRLCVGRAKSQINCIAWEKFSRGRILLPRSLFEVSWIESQPRRYWSNVIPRYQTMPIVFDNARMLQ</sequence>
<organism evidence="1 2">
    <name type="scientific">Dryococelus australis</name>
    <dbReference type="NCBI Taxonomy" id="614101"/>
    <lineage>
        <taxon>Eukaryota</taxon>
        <taxon>Metazoa</taxon>
        <taxon>Ecdysozoa</taxon>
        <taxon>Arthropoda</taxon>
        <taxon>Hexapoda</taxon>
        <taxon>Insecta</taxon>
        <taxon>Pterygota</taxon>
        <taxon>Neoptera</taxon>
        <taxon>Polyneoptera</taxon>
        <taxon>Phasmatodea</taxon>
        <taxon>Verophasmatodea</taxon>
        <taxon>Anareolatae</taxon>
        <taxon>Phasmatidae</taxon>
        <taxon>Eurycanthinae</taxon>
        <taxon>Dryococelus</taxon>
    </lineage>
</organism>
<accession>A0ABQ9HJ42</accession>
<name>A0ABQ9HJ42_9NEOP</name>
<comment type="caution">
    <text evidence="1">The sequence shown here is derived from an EMBL/GenBank/DDBJ whole genome shotgun (WGS) entry which is preliminary data.</text>
</comment>
<gene>
    <name evidence="1" type="ORF">PR048_016213</name>
</gene>
<protein>
    <submittedName>
        <fullName evidence="1">Uncharacterized protein</fullName>
    </submittedName>
</protein>
<evidence type="ECO:0000313" key="2">
    <source>
        <dbReference type="Proteomes" id="UP001159363"/>
    </source>
</evidence>